<proteinExistence type="predicted"/>
<evidence type="ECO:0000313" key="2">
    <source>
        <dbReference type="Proteomes" id="UP001341259"/>
    </source>
</evidence>
<protein>
    <submittedName>
        <fullName evidence="1">SMI1/KNR4 family protein</fullName>
    </submittedName>
</protein>
<reference evidence="1 2" key="1">
    <citation type="submission" date="2022-10" db="EMBL/GenBank/DDBJ databases">
        <title>The complete genomes of actinobacterial strains from the NBC collection.</title>
        <authorList>
            <person name="Joergensen T.S."/>
            <person name="Alvarez Arevalo M."/>
            <person name="Sterndorff E.B."/>
            <person name="Faurdal D."/>
            <person name="Vuksanovic O."/>
            <person name="Mourched A.-S."/>
            <person name="Charusanti P."/>
            <person name="Shaw S."/>
            <person name="Blin K."/>
            <person name="Weber T."/>
        </authorList>
    </citation>
    <scope>NUCLEOTIDE SEQUENCE [LARGE SCALE GENOMIC DNA]</scope>
    <source>
        <strain evidence="1 2">NBC_00456</strain>
    </source>
</reference>
<gene>
    <name evidence="1" type="ORF">OHB29_23575</name>
</gene>
<evidence type="ECO:0000313" key="1">
    <source>
        <dbReference type="EMBL" id="WUG95764.1"/>
    </source>
</evidence>
<dbReference type="RefSeq" id="WP_328341388.1">
    <property type="nucleotide sequence ID" value="NZ_CP107906.1"/>
</dbReference>
<dbReference type="SUPFAM" id="SSF160631">
    <property type="entry name" value="SMI1/KNR4-like"/>
    <property type="match status" value="1"/>
</dbReference>
<name>A0ABZ1NWH8_STRVL</name>
<sequence length="200" mass="22143">MSTVSIEQLARDAGLTAPRRYEVDWARAEAAVGTRLPADYKEYVYWFGPGAFDEFLIICVPGVENSNTELAAHLAQKHAASRLQTRLFPTSERRVPLFPAPDGWLPWGFTTGSDGLYWVVSGDDPDRWTVAGRPGRGSGLAYFNGGIVEFLRTFVWYTVEMPFIPEAECDLPVPFEPSTGEWLSGGAGEPLEPYGRFAFA</sequence>
<dbReference type="InterPro" id="IPR037883">
    <property type="entry name" value="Knr4/Smi1-like_sf"/>
</dbReference>
<organism evidence="1 2">
    <name type="scientific">Streptomyces violaceus</name>
    <name type="common">Streptomyces venezuelae</name>
    <dbReference type="NCBI Taxonomy" id="1936"/>
    <lineage>
        <taxon>Bacteria</taxon>
        <taxon>Bacillati</taxon>
        <taxon>Actinomycetota</taxon>
        <taxon>Actinomycetes</taxon>
        <taxon>Kitasatosporales</taxon>
        <taxon>Streptomycetaceae</taxon>
        <taxon>Streptomyces</taxon>
    </lineage>
</organism>
<dbReference type="Proteomes" id="UP001341259">
    <property type="component" value="Chromosome"/>
</dbReference>
<accession>A0ABZ1NWH8</accession>
<keyword evidence="2" id="KW-1185">Reference proteome</keyword>
<dbReference type="EMBL" id="CP107906">
    <property type="protein sequence ID" value="WUG95764.1"/>
    <property type="molecule type" value="Genomic_DNA"/>
</dbReference>